<dbReference type="PANTHER" id="PTHR28125:SF2">
    <property type="entry name" value="MEIOTIC EXPRESSION UP-REGULATED PROTEIN 26"/>
    <property type="match status" value="1"/>
</dbReference>
<name>A0A5C3N3A9_9AGAM</name>
<evidence type="ECO:0000313" key="2">
    <source>
        <dbReference type="EMBL" id="TFK51485.1"/>
    </source>
</evidence>
<dbReference type="Proteomes" id="UP000305948">
    <property type="component" value="Unassembled WGS sequence"/>
</dbReference>
<dbReference type="InterPro" id="IPR028012">
    <property type="entry name" value="Rua1_C"/>
</dbReference>
<keyword evidence="3" id="KW-1185">Reference proteome</keyword>
<dbReference type="OrthoDB" id="5595379at2759"/>
<accession>A0A5C3N3A9</accession>
<gene>
    <name evidence="2" type="ORF">OE88DRAFT_1659513</name>
</gene>
<reference evidence="2 3" key="1">
    <citation type="journal article" date="2019" name="Nat. Ecol. Evol.">
        <title>Megaphylogeny resolves global patterns of mushroom evolution.</title>
        <authorList>
            <person name="Varga T."/>
            <person name="Krizsan K."/>
            <person name="Foldi C."/>
            <person name="Dima B."/>
            <person name="Sanchez-Garcia M."/>
            <person name="Sanchez-Ramirez S."/>
            <person name="Szollosi G.J."/>
            <person name="Szarkandi J.G."/>
            <person name="Papp V."/>
            <person name="Albert L."/>
            <person name="Andreopoulos W."/>
            <person name="Angelini C."/>
            <person name="Antonin V."/>
            <person name="Barry K.W."/>
            <person name="Bougher N.L."/>
            <person name="Buchanan P."/>
            <person name="Buyck B."/>
            <person name="Bense V."/>
            <person name="Catcheside P."/>
            <person name="Chovatia M."/>
            <person name="Cooper J."/>
            <person name="Damon W."/>
            <person name="Desjardin D."/>
            <person name="Finy P."/>
            <person name="Geml J."/>
            <person name="Haridas S."/>
            <person name="Hughes K."/>
            <person name="Justo A."/>
            <person name="Karasinski D."/>
            <person name="Kautmanova I."/>
            <person name="Kiss B."/>
            <person name="Kocsube S."/>
            <person name="Kotiranta H."/>
            <person name="LaButti K.M."/>
            <person name="Lechner B.E."/>
            <person name="Liimatainen K."/>
            <person name="Lipzen A."/>
            <person name="Lukacs Z."/>
            <person name="Mihaltcheva S."/>
            <person name="Morgado L.N."/>
            <person name="Niskanen T."/>
            <person name="Noordeloos M.E."/>
            <person name="Ohm R.A."/>
            <person name="Ortiz-Santana B."/>
            <person name="Ovrebo C."/>
            <person name="Racz N."/>
            <person name="Riley R."/>
            <person name="Savchenko A."/>
            <person name="Shiryaev A."/>
            <person name="Soop K."/>
            <person name="Spirin V."/>
            <person name="Szebenyi C."/>
            <person name="Tomsovsky M."/>
            <person name="Tulloss R.E."/>
            <person name="Uehling J."/>
            <person name="Grigoriev I.V."/>
            <person name="Vagvolgyi C."/>
            <person name="Papp T."/>
            <person name="Martin F.M."/>
            <person name="Miettinen O."/>
            <person name="Hibbett D.S."/>
            <person name="Nagy L.G."/>
        </authorList>
    </citation>
    <scope>NUCLEOTIDE SEQUENCE [LARGE SCALE GENOMIC DNA]</scope>
    <source>
        <strain evidence="2 3">OMC1185</strain>
    </source>
</reference>
<evidence type="ECO:0000313" key="3">
    <source>
        <dbReference type="Proteomes" id="UP000305948"/>
    </source>
</evidence>
<dbReference type="STRING" id="5364.A0A5C3N3A9"/>
<evidence type="ECO:0000259" key="1">
    <source>
        <dbReference type="Pfam" id="PF14616"/>
    </source>
</evidence>
<proteinExistence type="predicted"/>
<feature type="domain" description="Transcription regulator Rua1 C-terminal" evidence="1">
    <location>
        <begin position="1"/>
        <end position="66"/>
    </location>
</feature>
<dbReference type="PANTHER" id="PTHR28125">
    <property type="entry name" value="MEIOTIC EXPRESSION UP-REGULATED PROTEIN 26"/>
    <property type="match status" value="1"/>
</dbReference>
<sequence length="82" mass="9656">MQYYHGISPTTHRPFSPPTAFRIRPLDNAGPKERKEMTEGRCHRCRAWIGCLGIKDVEVKVPEIYWCVFLFLFVRGEWMADI</sequence>
<organism evidence="2 3">
    <name type="scientific">Heliocybe sulcata</name>
    <dbReference type="NCBI Taxonomy" id="5364"/>
    <lineage>
        <taxon>Eukaryota</taxon>
        <taxon>Fungi</taxon>
        <taxon>Dikarya</taxon>
        <taxon>Basidiomycota</taxon>
        <taxon>Agaricomycotina</taxon>
        <taxon>Agaricomycetes</taxon>
        <taxon>Gloeophyllales</taxon>
        <taxon>Gloeophyllaceae</taxon>
        <taxon>Heliocybe</taxon>
    </lineage>
</organism>
<dbReference type="EMBL" id="ML213511">
    <property type="protein sequence ID" value="TFK51485.1"/>
    <property type="molecule type" value="Genomic_DNA"/>
</dbReference>
<dbReference type="AlphaFoldDB" id="A0A5C3N3A9"/>
<dbReference type="Pfam" id="PF14616">
    <property type="entry name" value="Rua1_C"/>
    <property type="match status" value="1"/>
</dbReference>
<protein>
    <recommendedName>
        <fullName evidence="1">Transcription regulator Rua1 C-terminal domain-containing protein</fullName>
    </recommendedName>
</protein>